<dbReference type="PANTHER" id="PTHR22916:SF3">
    <property type="entry name" value="UDP-GLCNAC:BETAGAL BETA-1,3-N-ACETYLGLUCOSAMINYLTRANSFERASE-LIKE PROTEIN 1"/>
    <property type="match status" value="1"/>
</dbReference>
<dbReference type="CDD" id="cd04196">
    <property type="entry name" value="GT_2_like_d"/>
    <property type="match status" value="1"/>
</dbReference>
<dbReference type="InterPro" id="IPR029044">
    <property type="entry name" value="Nucleotide-diphossugar_trans"/>
</dbReference>
<keyword evidence="1" id="KW-1003">Cell membrane</keyword>
<reference evidence="3 4" key="1">
    <citation type="submission" date="2019-09" db="EMBL/GenBank/DDBJ databases">
        <authorList>
            <person name="Chandra G."/>
            <person name="Truman W A."/>
        </authorList>
    </citation>
    <scope>NUCLEOTIDE SEQUENCE [LARGE SCALE GENOMIC DNA]</scope>
    <source>
        <strain evidence="3">PS896</strain>
    </source>
</reference>
<dbReference type="InterPro" id="IPR001173">
    <property type="entry name" value="Glyco_trans_2-like"/>
</dbReference>
<dbReference type="SUPFAM" id="SSF53448">
    <property type="entry name" value="Nucleotide-diphospho-sugar transferases"/>
    <property type="match status" value="1"/>
</dbReference>
<proteinExistence type="predicted"/>
<evidence type="ECO:0000313" key="3">
    <source>
        <dbReference type="EMBL" id="VVP29092.1"/>
    </source>
</evidence>
<dbReference type="EMBL" id="CABVIN010000006">
    <property type="protein sequence ID" value="VVP29092.1"/>
    <property type="molecule type" value="Genomic_DNA"/>
</dbReference>
<name>A0A5E7MWK0_PSEFL</name>
<dbReference type="GO" id="GO:0016758">
    <property type="term" value="F:hexosyltransferase activity"/>
    <property type="evidence" value="ECO:0007669"/>
    <property type="project" value="UniProtKB-ARBA"/>
</dbReference>
<protein>
    <recommendedName>
        <fullName evidence="2">Glycosyltransferase 2-like domain-containing protein</fullName>
    </recommendedName>
</protein>
<feature type="domain" description="Glycosyltransferase 2-like" evidence="2">
    <location>
        <begin position="30"/>
        <end position="139"/>
    </location>
</feature>
<dbReference type="Pfam" id="PF00535">
    <property type="entry name" value="Glycos_transf_2"/>
    <property type="match status" value="1"/>
</dbReference>
<evidence type="ECO:0000259" key="2">
    <source>
        <dbReference type="Pfam" id="PF00535"/>
    </source>
</evidence>
<sequence>MAEQPKDNFQLDPAPSVITERSTNRKKVAILVCTYNGQRFLREQLDSFINQTHEDWTIHASDDGSTDTTLEILEEYKKQLGADKIAIWHGPRQGFAKNFLSLIKNREIVADYFAFSDQDDIWLADKLTRSITQIPQTPTNKPHMYCSRTKLVNTNLAPLGFSPLFNKRPCFENALVQSLAGANTMLINNAARNLMCRIDDDAPVVAHDWLAYLLVTGCGGQVVFDQQPTLLYRQHEDNLIGANATFRNQIIRILKMLSGRFSEWSTQNLITLNSIRTELTEDNKCTLERFEAARKSGLLSRLCLMKKSGVHRQTLKGNISLVAAAILNKI</sequence>
<dbReference type="Proteomes" id="UP000377224">
    <property type="component" value="Unassembled WGS sequence"/>
</dbReference>
<evidence type="ECO:0000313" key="4">
    <source>
        <dbReference type="Proteomes" id="UP000377224"/>
    </source>
</evidence>
<keyword evidence="1" id="KW-0997">Cell inner membrane</keyword>
<dbReference type="Gene3D" id="3.90.550.10">
    <property type="entry name" value="Spore Coat Polysaccharide Biosynthesis Protein SpsA, Chain A"/>
    <property type="match status" value="1"/>
</dbReference>
<dbReference type="AlphaFoldDB" id="A0A5E7MWK0"/>
<organism evidence="3 4">
    <name type="scientific">Pseudomonas fluorescens</name>
    <dbReference type="NCBI Taxonomy" id="294"/>
    <lineage>
        <taxon>Bacteria</taxon>
        <taxon>Pseudomonadati</taxon>
        <taxon>Pseudomonadota</taxon>
        <taxon>Gammaproteobacteria</taxon>
        <taxon>Pseudomonadales</taxon>
        <taxon>Pseudomonadaceae</taxon>
        <taxon>Pseudomonas</taxon>
    </lineage>
</organism>
<evidence type="ECO:0000256" key="1">
    <source>
        <dbReference type="ARBA" id="ARBA00022519"/>
    </source>
</evidence>
<dbReference type="PANTHER" id="PTHR22916">
    <property type="entry name" value="GLYCOSYLTRANSFERASE"/>
    <property type="match status" value="1"/>
</dbReference>
<accession>A0A5E7MWK0</accession>
<gene>
    <name evidence="3" type="ORF">PS896_04248</name>
</gene>
<keyword evidence="1" id="KW-0472">Membrane</keyword>